<dbReference type="Proteomes" id="UP000006727">
    <property type="component" value="Chromosome 6"/>
</dbReference>
<dbReference type="EnsemblPlants" id="Pp3c6_26070V3.1">
    <property type="protein sequence ID" value="Pp3c6_26070V3.1"/>
    <property type="gene ID" value="Pp3c6_26070"/>
</dbReference>
<organism evidence="2">
    <name type="scientific">Physcomitrium patens</name>
    <name type="common">Spreading-leaved earth moss</name>
    <name type="synonym">Physcomitrella patens</name>
    <dbReference type="NCBI Taxonomy" id="3218"/>
    <lineage>
        <taxon>Eukaryota</taxon>
        <taxon>Viridiplantae</taxon>
        <taxon>Streptophyta</taxon>
        <taxon>Embryophyta</taxon>
        <taxon>Bryophyta</taxon>
        <taxon>Bryophytina</taxon>
        <taxon>Bryopsida</taxon>
        <taxon>Funariidae</taxon>
        <taxon>Funariales</taxon>
        <taxon>Funariaceae</taxon>
        <taxon>Physcomitrium</taxon>
    </lineage>
</organism>
<evidence type="ECO:0000313" key="4">
    <source>
        <dbReference type="Proteomes" id="UP000006727"/>
    </source>
</evidence>
<feature type="region of interest" description="Disordered" evidence="1">
    <location>
        <begin position="48"/>
        <end position="72"/>
    </location>
</feature>
<evidence type="ECO:0000256" key="1">
    <source>
        <dbReference type="SAM" id="MobiDB-lite"/>
    </source>
</evidence>
<proteinExistence type="predicted"/>
<reference evidence="2 4" key="2">
    <citation type="journal article" date="2018" name="Plant J.">
        <title>The Physcomitrella patens chromosome-scale assembly reveals moss genome structure and evolution.</title>
        <authorList>
            <person name="Lang D."/>
            <person name="Ullrich K.K."/>
            <person name="Murat F."/>
            <person name="Fuchs J."/>
            <person name="Jenkins J."/>
            <person name="Haas F.B."/>
            <person name="Piednoel M."/>
            <person name="Gundlach H."/>
            <person name="Van Bel M."/>
            <person name="Meyberg R."/>
            <person name="Vives C."/>
            <person name="Morata J."/>
            <person name="Symeonidi A."/>
            <person name="Hiss M."/>
            <person name="Muchero W."/>
            <person name="Kamisugi Y."/>
            <person name="Saleh O."/>
            <person name="Blanc G."/>
            <person name="Decker E.L."/>
            <person name="van Gessel N."/>
            <person name="Grimwood J."/>
            <person name="Hayes R.D."/>
            <person name="Graham S.W."/>
            <person name="Gunter L.E."/>
            <person name="McDaniel S.F."/>
            <person name="Hoernstein S.N.W."/>
            <person name="Larsson A."/>
            <person name="Li F.W."/>
            <person name="Perroud P.F."/>
            <person name="Phillips J."/>
            <person name="Ranjan P."/>
            <person name="Rokshar D.S."/>
            <person name="Rothfels C.J."/>
            <person name="Schneider L."/>
            <person name="Shu S."/>
            <person name="Stevenson D.W."/>
            <person name="Thummler F."/>
            <person name="Tillich M."/>
            <person name="Villarreal Aguilar J.C."/>
            <person name="Widiez T."/>
            <person name="Wong G.K."/>
            <person name="Wymore A."/>
            <person name="Zhang Y."/>
            <person name="Zimmer A.D."/>
            <person name="Quatrano R.S."/>
            <person name="Mayer K.F.X."/>
            <person name="Goodstein D."/>
            <person name="Casacuberta J.M."/>
            <person name="Vandepoele K."/>
            <person name="Reski R."/>
            <person name="Cuming A.C."/>
            <person name="Tuskan G.A."/>
            <person name="Maumus F."/>
            <person name="Salse J."/>
            <person name="Schmutz J."/>
            <person name="Rensing S.A."/>
        </authorList>
    </citation>
    <scope>NUCLEOTIDE SEQUENCE [LARGE SCALE GENOMIC DNA]</scope>
    <source>
        <strain evidence="3 4">cv. Gransden 2004</strain>
    </source>
</reference>
<dbReference type="EMBL" id="ABEU02000006">
    <property type="protein sequence ID" value="PNR53120.1"/>
    <property type="molecule type" value="Genomic_DNA"/>
</dbReference>
<evidence type="ECO:0000313" key="3">
    <source>
        <dbReference type="EnsemblPlants" id="Pp3c6_26070V3.1"/>
    </source>
</evidence>
<dbReference type="PaxDb" id="3218-PP1S53_81V6.1"/>
<gene>
    <name evidence="2" type="ORF">PHYPA_009495</name>
</gene>
<dbReference type="AlphaFoldDB" id="A0A2K1KH64"/>
<name>A0A2K1KH64_PHYPA</name>
<reference evidence="2 4" key="1">
    <citation type="journal article" date="2008" name="Science">
        <title>The Physcomitrella genome reveals evolutionary insights into the conquest of land by plants.</title>
        <authorList>
            <person name="Rensing S."/>
            <person name="Lang D."/>
            <person name="Zimmer A."/>
            <person name="Terry A."/>
            <person name="Salamov A."/>
            <person name="Shapiro H."/>
            <person name="Nishiyama T."/>
            <person name="Perroud P.-F."/>
            <person name="Lindquist E."/>
            <person name="Kamisugi Y."/>
            <person name="Tanahashi T."/>
            <person name="Sakakibara K."/>
            <person name="Fujita T."/>
            <person name="Oishi K."/>
            <person name="Shin-I T."/>
            <person name="Kuroki Y."/>
            <person name="Toyoda A."/>
            <person name="Suzuki Y."/>
            <person name="Hashimoto A."/>
            <person name="Yamaguchi K."/>
            <person name="Sugano A."/>
            <person name="Kohara Y."/>
            <person name="Fujiyama A."/>
            <person name="Anterola A."/>
            <person name="Aoki S."/>
            <person name="Ashton N."/>
            <person name="Barbazuk W.B."/>
            <person name="Barker E."/>
            <person name="Bennetzen J."/>
            <person name="Bezanilla M."/>
            <person name="Blankenship R."/>
            <person name="Cho S.H."/>
            <person name="Dutcher S."/>
            <person name="Estelle M."/>
            <person name="Fawcett J.A."/>
            <person name="Gundlach H."/>
            <person name="Hanada K."/>
            <person name="Heyl A."/>
            <person name="Hicks K.A."/>
            <person name="Hugh J."/>
            <person name="Lohr M."/>
            <person name="Mayer K."/>
            <person name="Melkozernov A."/>
            <person name="Murata T."/>
            <person name="Nelson D."/>
            <person name="Pils B."/>
            <person name="Prigge M."/>
            <person name="Reiss B."/>
            <person name="Renner T."/>
            <person name="Rombauts S."/>
            <person name="Rushton P."/>
            <person name="Sanderfoot A."/>
            <person name="Schween G."/>
            <person name="Shiu S.-H."/>
            <person name="Stueber K."/>
            <person name="Theodoulou F.L."/>
            <person name="Tu H."/>
            <person name="Van de Peer Y."/>
            <person name="Verrier P.J."/>
            <person name="Waters E."/>
            <person name="Wood A."/>
            <person name="Yang L."/>
            <person name="Cove D."/>
            <person name="Cuming A."/>
            <person name="Hasebe M."/>
            <person name="Lucas S."/>
            <person name="Mishler D.B."/>
            <person name="Reski R."/>
            <person name="Grigoriev I."/>
            <person name="Quatrano R.S."/>
            <person name="Boore J.L."/>
        </authorList>
    </citation>
    <scope>NUCLEOTIDE SEQUENCE [LARGE SCALE GENOMIC DNA]</scope>
    <source>
        <strain evidence="3 4">cv. Gransden 2004</strain>
    </source>
</reference>
<sequence length="137" mass="14800">MREVHDSRKLPCIPYGPGPVLLLRCDAITAKHCENKAVKLTRGCGVRVKSAPGPKLEQRRRQKSPNGPRESTLYPILVNTSLEHLNTVTATRSKSPISLIQGIRALKGGYCEGEGSAGGECARDGDRLASGRLIDLL</sequence>
<reference evidence="3" key="3">
    <citation type="submission" date="2020-12" db="UniProtKB">
        <authorList>
            <consortium name="EnsemblPlants"/>
        </authorList>
    </citation>
    <scope>IDENTIFICATION</scope>
</reference>
<keyword evidence="4" id="KW-1185">Reference proteome</keyword>
<dbReference type="InParanoid" id="A0A2K1KH64"/>
<evidence type="ECO:0000313" key="2">
    <source>
        <dbReference type="EMBL" id="PNR53120.1"/>
    </source>
</evidence>
<accession>A0A2K1KH64</accession>
<dbReference type="Gramene" id="Pp3c6_26070V3.1">
    <property type="protein sequence ID" value="Pp3c6_26070V3.1"/>
    <property type="gene ID" value="Pp3c6_26070"/>
</dbReference>
<protein>
    <submittedName>
        <fullName evidence="2 3">Uncharacterized protein</fullName>
    </submittedName>
</protein>